<dbReference type="Pfam" id="PF07715">
    <property type="entry name" value="Plug"/>
    <property type="match status" value="1"/>
</dbReference>
<keyword evidence="14" id="KW-0675">Receptor</keyword>
<keyword evidence="4 8" id="KW-0812">Transmembrane</keyword>
<sequence>MKINAWLRAGFLLGTCGAAVGAAQAQTVGIPAGPSPSVGRSTTDQPLQNPVITRSDDRDAERVGTASAASQSGAEQEMVVTGSRIVANGYSAPTPVTVVTTTELLKKAPESIAAGLNRLPQFVGTAGANVRSGQGGTPSAGNYLNLRRLGAIETLLLLDGQRLPPTSFDGTTDANIIPQALIQRVDVVTGGASAAYGSDAVAGVVNFILDTKFEGVKASAQTGISSRGDGEQQRFAIAGGKFFMDNRLHLEASFDYFNQPGVPTSEGRPFGGDYQGGWVNVGANPARPCAAGACPENPFTPMFNVRLARGTYGTLIGNGRTNAQSELRSGGRAFSLTGFTFEPTLVGGPVSAQGVKRADLGTPTGTPFYNVGGADTSVTFGASLTSDVETKQGFGRADYEFSDNVSAFLQGSYSDADTRYVTVGAGTQFDSFQIFSDNAFLPTFVADTMRAEGVSSFVASRVEADQAPKLVLTNNKAWTVLGGFKGNYDSINWSINFSHGQSKLQTEHFGNFDQPKWFASLDAVDAGQLAGGPRNGNIICRSDVTLPGLFPGCKPWNPFGNGSPSAESYSYFQDEPSRYEVDQRQTAFAANVSGGLFELPAGTVNFAVGGEYRRQRLEQISNVDPSRPIPLYEPGFSESSATNPANLNGIPEGLRTAALPFNLRWNSTNVGNSFGKQNIGEVYGEIAVPLLADQPFFDRLDVNGAVRYTDYSVTGGIWAWKIGGSWSPVQELRFRGTWSQDIRAPTLYELFQGVGSTRGNFNDVHTGVNTNIITLNAGNPDLQPEIARTITVGAIWQPSFFRNFSVSVDYFKIRIRDQISRPGTGLINQLCEDSNGTGPTCAFINRPLPFADRSPANFPLTITTAPFNQASVVTEGIDYELNYRLGLGEGRVDLRLLGNYTPKFTASSTPGADPQILAGAAAGLPKHRFTASVDYSRDGFNFGLDVRYLGTLFYTLQQNVFVTNNRIPPVAYLNANISQDVLMGNNKVTFFLNAQNLFDKFVFVPQNNGQPTQFPAYLQAQHDVMGRYFVVGARAQF</sequence>
<evidence type="ECO:0000256" key="5">
    <source>
        <dbReference type="ARBA" id="ARBA00023077"/>
    </source>
</evidence>
<keyword evidence="15" id="KW-1185">Reference proteome</keyword>
<dbReference type="AlphaFoldDB" id="A0A841L102"/>
<evidence type="ECO:0000256" key="11">
    <source>
        <dbReference type="SAM" id="SignalP"/>
    </source>
</evidence>
<dbReference type="PANTHER" id="PTHR47234:SF2">
    <property type="entry name" value="TONB-DEPENDENT RECEPTOR"/>
    <property type="match status" value="1"/>
</dbReference>
<dbReference type="Gene3D" id="2.170.130.10">
    <property type="entry name" value="TonB-dependent receptor, plug domain"/>
    <property type="match status" value="1"/>
</dbReference>
<comment type="subcellular location">
    <subcellularLocation>
        <location evidence="1 8">Cell outer membrane</location>
        <topology evidence="1 8">Multi-pass membrane protein</topology>
    </subcellularLocation>
</comment>
<feature type="chain" id="PRO_5032373041" evidence="11">
    <location>
        <begin position="26"/>
        <end position="1037"/>
    </location>
</feature>
<evidence type="ECO:0000256" key="4">
    <source>
        <dbReference type="ARBA" id="ARBA00022692"/>
    </source>
</evidence>
<feature type="domain" description="TonB-dependent receptor-like beta-barrel" evidence="12">
    <location>
        <begin position="520"/>
        <end position="997"/>
    </location>
</feature>
<proteinExistence type="inferred from homology"/>
<feature type="domain" description="TonB-dependent receptor plug" evidence="13">
    <location>
        <begin position="91"/>
        <end position="204"/>
    </location>
</feature>
<dbReference type="SUPFAM" id="SSF56935">
    <property type="entry name" value="Porins"/>
    <property type="match status" value="1"/>
</dbReference>
<dbReference type="InterPro" id="IPR037066">
    <property type="entry name" value="Plug_dom_sf"/>
</dbReference>
<dbReference type="PANTHER" id="PTHR47234">
    <property type="match status" value="1"/>
</dbReference>
<dbReference type="GO" id="GO:0009279">
    <property type="term" value="C:cell outer membrane"/>
    <property type="evidence" value="ECO:0007669"/>
    <property type="project" value="UniProtKB-SubCell"/>
</dbReference>
<evidence type="ECO:0000313" key="14">
    <source>
        <dbReference type="EMBL" id="MBB6226499.1"/>
    </source>
</evidence>
<name>A0A841L102_9SPHN</name>
<evidence type="ECO:0000259" key="13">
    <source>
        <dbReference type="Pfam" id="PF07715"/>
    </source>
</evidence>
<evidence type="ECO:0000256" key="8">
    <source>
        <dbReference type="PROSITE-ProRule" id="PRU01360"/>
    </source>
</evidence>
<dbReference type="InterPro" id="IPR039426">
    <property type="entry name" value="TonB-dep_rcpt-like"/>
</dbReference>
<dbReference type="InterPro" id="IPR000531">
    <property type="entry name" value="Beta-barrel_TonB"/>
</dbReference>
<reference evidence="14 15" key="1">
    <citation type="submission" date="2020-08" db="EMBL/GenBank/DDBJ databases">
        <title>Genomic Encyclopedia of Type Strains, Phase IV (KMG-IV): sequencing the most valuable type-strain genomes for metagenomic binning, comparative biology and taxonomic classification.</title>
        <authorList>
            <person name="Goeker M."/>
        </authorList>
    </citation>
    <scope>NUCLEOTIDE SEQUENCE [LARGE SCALE GENOMIC DNA]</scope>
    <source>
        <strain evidence="14 15">DSM 102189</strain>
    </source>
</reference>
<dbReference type="PROSITE" id="PS52016">
    <property type="entry name" value="TONB_DEPENDENT_REC_3"/>
    <property type="match status" value="1"/>
</dbReference>
<keyword evidence="3 8" id="KW-1134">Transmembrane beta strand</keyword>
<dbReference type="Proteomes" id="UP000538147">
    <property type="component" value="Unassembled WGS sequence"/>
</dbReference>
<dbReference type="Gene3D" id="2.40.170.20">
    <property type="entry name" value="TonB-dependent receptor, beta-barrel domain"/>
    <property type="match status" value="1"/>
</dbReference>
<feature type="compositionally biased region" description="Polar residues" evidence="10">
    <location>
        <begin position="38"/>
        <end position="52"/>
    </location>
</feature>
<evidence type="ECO:0000313" key="15">
    <source>
        <dbReference type="Proteomes" id="UP000538147"/>
    </source>
</evidence>
<dbReference type="Pfam" id="PF00593">
    <property type="entry name" value="TonB_dep_Rec_b-barrel"/>
    <property type="match status" value="1"/>
</dbReference>
<dbReference type="RefSeq" id="WP_184195337.1">
    <property type="nucleotide sequence ID" value="NZ_JACIIV010000004.1"/>
</dbReference>
<dbReference type="InterPro" id="IPR012910">
    <property type="entry name" value="Plug_dom"/>
</dbReference>
<organism evidence="14 15">
    <name type="scientific">Polymorphobacter multimanifer</name>
    <dbReference type="NCBI Taxonomy" id="1070431"/>
    <lineage>
        <taxon>Bacteria</taxon>
        <taxon>Pseudomonadati</taxon>
        <taxon>Pseudomonadota</taxon>
        <taxon>Alphaproteobacteria</taxon>
        <taxon>Sphingomonadales</taxon>
        <taxon>Sphingosinicellaceae</taxon>
        <taxon>Polymorphobacter</taxon>
    </lineage>
</organism>
<keyword evidence="6 8" id="KW-0472">Membrane</keyword>
<keyword evidence="11" id="KW-0732">Signal</keyword>
<keyword evidence="7 8" id="KW-0998">Cell outer membrane</keyword>
<keyword evidence="5 9" id="KW-0798">TonB box</keyword>
<keyword evidence="2 8" id="KW-0813">Transport</keyword>
<feature type="signal peptide" evidence="11">
    <location>
        <begin position="1"/>
        <end position="25"/>
    </location>
</feature>
<evidence type="ECO:0000256" key="6">
    <source>
        <dbReference type="ARBA" id="ARBA00023136"/>
    </source>
</evidence>
<evidence type="ECO:0000256" key="9">
    <source>
        <dbReference type="RuleBase" id="RU003357"/>
    </source>
</evidence>
<dbReference type="EMBL" id="JACIIV010000004">
    <property type="protein sequence ID" value="MBB6226499.1"/>
    <property type="molecule type" value="Genomic_DNA"/>
</dbReference>
<protein>
    <submittedName>
        <fullName evidence="14">Outer membrane receptor protein involved in Fe transport</fullName>
    </submittedName>
</protein>
<comment type="caution">
    <text evidence="14">The sequence shown here is derived from an EMBL/GenBank/DDBJ whole genome shotgun (WGS) entry which is preliminary data.</text>
</comment>
<comment type="similarity">
    <text evidence="8 9">Belongs to the TonB-dependent receptor family.</text>
</comment>
<feature type="region of interest" description="Disordered" evidence="10">
    <location>
        <begin position="31"/>
        <end position="74"/>
    </location>
</feature>
<evidence type="ECO:0000259" key="12">
    <source>
        <dbReference type="Pfam" id="PF00593"/>
    </source>
</evidence>
<accession>A0A841L102</accession>
<dbReference type="InterPro" id="IPR036942">
    <property type="entry name" value="Beta-barrel_TonB_sf"/>
</dbReference>
<evidence type="ECO:0000256" key="7">
    <source>
        <dbReference type="ARBA" id="ARBA00023237"/>
    </source>
</evidence>
<evidence type="ECO:0000256" key="2">
    <source>
        <dbReference type="ARBA" id="ARBA00022448"/>
    </source>
</evidence>
<evidence type="ECO:0000256" key="1">
    <source>
        <dbReference type="ARBA" id="ARBA00004571"/>
    </source>
</evidence>
<evidence type="ECO:0000256" key="3">
    <source>
        <dbReference type="ARBA" id="ARBA00022452"/>
    </source>
</evidence>
<gene>
    <name evidence="14" type="ORF">FHS79_000656</name>
</gene>
<evidence type="ECO:0000256" key="10">
    <source>
        <dbReference type="SAM" id="MobiDB-lite"/>
    </source>
</evidence>